<dbReference type="GO" id="GO:0016407">
    <property type="term" value="F:acetyltransferase activity"/>
    <property type="evidence" value="ECO:0007669"/>
    <property type="project" value="TreeGrafter"/>
</dbReference>
<keyword evidence="2" id="KW-0808">Transferase</keyword>
<dbReference type="InterPro" id="IPR023213">
    <property type="entry name" value="CAT-like_dom_sf"/>
</dbReference>
<dbReference type="InterPro" id="IPR050743">
    <property type="entry name" value="2-oxoacid_DH_E2_comp"/>
</dbReference>
<name>A0A5B8IS36_9ACTN</name>
<dbReference type="GO" id="GO:0005737">
    <property type="term" value="C:cytoplasm"/>
    <property type="evidence" value="ECO:0007669"/>
    <property type="project" value="TreeGrafter"/>
</dbReference>
<comment type="cofactor">
    <cofactor evidence="1">
        <name>(R)-lipoate</name>
        <dbReference type="ChEBI" id="CHEBI:83088"/>
    </cofactor>
</comment>
<evidence type="ECO:0000256" key="1">
    <source>
        <dbReference type="ARBA" id="ARBA00001938"/>
    </source>
</evidence>
<dbReference type="Gene3D" id="3.30.559.10">
    <property type="entry name" value="Chloramphenicol acetyltransferase-like domain"/>
    <property type="match status" value="1"/>
</dbReference>
<dbReference type="AlphaFoldDB" id="A0A5B8IS36"/>
<sequence length="298" mass="31888">MAVTRVARERRHTVYFLNAVRDFAPVHLDTEVDMTAVRRHRRAARAAGRRYSPVAYVLHAAGRALAERPEANAAVRGRIWPRLARYDSVAGKLALDRTLGGRRVVLATVVPELERATLDAIQRRIDRFRDGDPETLPEFAGVRRLHRLPALVAPLAYHVATRPLRGRDRRTGTFSVSSLGHGPVDGFHSVGGTTVTLGVGRILDRPVVRDGAVTVAPVLRLNLTFDHRVIDGAEATDLLAAVKDGLEAFPPDETADPAPNATDPAAATDPADAGGQAPGSGAAGPVTAEAPAARPDRP</sequence>
<keyword evidence="7" id="KW-1185">Reference proteome</keyword>
<dbReference type="SUPFAM" id="SSF52777">
    <property type="entry name" value="CoA-dependent acyltransferases"/>
    <property type="match status" value="1"/>
</dbReference>
<accession>A0A5B8IS36</accession>
<dbReference type="OrthoDB" id="9805770at2"/>
<evidence type="ECO:0000256" key="2">
    <source>
        <dbReference type="ARBA" id="ARBA00022679"/>
    </source>
</evidence>
<dbReference type="GO" id="GO:0031405">
    <property type="term" value="F:lipoic acid binding"/>
    <property type="evidence" value="ECO:0007669"/>
    <property type="project" value="TreeGrafter"/>
</dbReference>
<dbReference type="PANTHER" id="PTHR43178:SF5">
    <property type="entry name" value="LIPOAMIDE ACYLTRANSFERASE COMPONENT OF BRANCHED-CHAIN ALPHA-KETO ACID DEHYDROGENASE COMPLEX, MITOCHONDRIAL"/>
    <property type="match status" value="1"/>
</dbReference>
<dbReference type="RefSeq" id="WP_146483853.1">
    <property type="nucleotide sequence ID" value="NZ_CP042266.1"/>
</dbReference>
<keyword evidence="3" id="KW-0012">Acyltransferase</keyword>
<evidence type="ECO:0000259" key="5">
    <source>
        <dbReference type="Pfam" id="PF00198"/>
    </source>
</evidence>
<dbReference type="EMBL" id="CP042266">
    <property type="protein sequence ID" value="QDY80459.1"/>
    <property type="molecule type" value="Genomic_DNA"/>
</dbReference>
<evidence type="ECO:0000256" key="4">
    <source>
        <dbReference type="SAM" id="MobiDB-lite"/>
    </source>
</evidence>
<dbReference type="InterPro" id="IPR001078">
    <property type="entry name" value="2-oxoacid_DH_actylTfrase"/>
</dbReference>
<feature type="region of interest" description="Disordered" evidence="4">
    <location>
        <begin position="248"/>
        <end position="298"/>
    </location>
</feature>
<organism evidence="6 7">
    <name type="scientific">Streptomyces qinzhouensis</name>
    <dbReference type="NCBI Taxonomy" id="2599401"/>
    <lineage>
        <taxon>Bacteria</taxon>
        <taxon>Bacillati</taxon>
        <taxon>Actinomycetota</taxon>
        <taxon>Actinomycetes</taxon>
        <taxon>Kitasatosporales</taxon>
        <taxon>Streptomycetaceae</taxon>
        <taxon>Streptomyces</taxon>
    </lineage>
</organism>
<dbReference type="Proteomes" id="UP000320580">
    <property type="component" value="Chromosome"/>
</dbReference>
<evidence type="ECO:0000313" key="6">
    <source>
        <dbReference type="EMBL" id="QDY80459.1"/>
    </source>
</evidence>
<feature type="compositionally biased region" description="Low complexity" evidence="4">
    <location>
        <begin position="256"/>
        <end position="275"/>
    </location>
</feature>
<feature type="domain" description="2-oxoacid dehydrogenase acyltransferase catalytic" evidence="5">
    <location>
        <begin position="155"/>
        <end position="248"/>
    </location>
</feature>
<dbReference type="Pfam" id="PF00198">
    <property type="entry name" value="2-oxoacid_dh"/>
    <property type="match status" value="1"/>
</dbReference>
<proteinExistence type="predicted"/>
<gene>
    <name evidence="6" type="ORF">FQU76_32495</name>
</gene>
<protein>
    <submittedName>
        <fullName evidence="6">2-oxo acid dehydrogenase subunit E2</fullName>
    </submittedName>
</protein>
<evidence type="ECO:0000256" key="3">
    <source>
        <dbReference type="ARBA" id="ARBA00023315"/>
    </source>
</evidence>
<evidence type="ECO:0000313" key="7">
    <source>
        <dbReference type="Proteomes" id="UP000320580"/>
    </source>
</evidence>
<reference evidence="6 7" key="1">
    <citation type="submission" date="2019-07" db="EMBL/GenBank/DDBJ databases">
        <authorList>
            <person name="Zhu P."/>
        </authorList>
    </citation>
    <scope>NUCLEOTIDE SEQUENCE [LARGE SCALE GENOMIC DNA]</scope>
    <source>
        <strain evidence="6 7">SSL-25</strain>
    </source>
</reference>
<feature type="compositionally biased region" description="Low complexity" evidence="4">
    <location>
        <begin position="283"/>
        <end position="298"/>
    </location>
</feature>
<dbReference type="PANTHER" id="PTHR43178">
    <property type="entry name" value="DIHYDROLIPOAMIDE ACETYLTRANSFERASE COMPONENT OF PYRUVATE DEHYDROGENASE COMPLEX"/>
    <property type="match status" value="1"/>
</dbReference>
<dbReference type="KEGG" id="sqz:FQU76_32495"/>